<feature type="domain" description="Glycosyltransferase 2-like" evidence="1">
    <location>
        <begin position="8"/>
        <end position="128"/>
    </location>
</feature>
<reference evidence="2 3" key="1">
    <citation type="submission" date="2015-11" db="EMBL/GenBank/DDBJ databases">
        <authorList>
            <person name="Lin W."/>
        </authorList>
    </citation>
    <scope>NUCLEOTIDE SEQUENCE [LARGE SCALE GENOMIC DNA]</scope>
    <source>
        <strain evidence="2 3">HCH-1</strain>
    </source>
</reference>
<keyword evidence="3" id="KW-1185">Reference proteome</keyword>
<evidence type="ECO:0000313" key="2">
    <source>
        <dbReference type="EMBL" id="KWT86932.1"/>
    </source>
</evidence>
<accession>A0ABR5SFV5</accession>
<dbReference type="InterPro" id="IPR050256">
    <property type="entry name" value="Glycosyltransferase_2"/>
</dbReference>
<dbReference type="Gene3D" id="3.90.550.10">
    <property type="entry name" value="Spore Coat Polysaccharide Biosynthesis Protein SpsA, Chain A"/>
    <property type="match status" value="1"/>
</dbReference>
<proteinExistence type="predicted"/>
<dbReference type="Pfam" id="PF00535">
    <property type="entry name" value="Glycos_transf_2"/>
    <property type="match status" value="1"/>
</dbReference>
<organism evidence="2 3">
    <name type="scientific">Candidatus Magnetominusculus xianensis</name>
    <dbReference type="NCBI Taxonomy" id="1748249"/>
    <lineage>
        <taxon>Bacteria</taxon>
        <taxon>Pseudomonadati</taxon>
        <taxon>Nitrospirota</taxon>
        <taxon>Nitrospiria</taxon>
        <taxon>Nitrospirales</taxon>
        <taxon>Nitrospiraceae</taxon>
        <taxon>Candidatus Magnetominusculus</taxon>
    </lineage>
</organism>
<dbReference type="InterPro" id="IPR001173">
    <property type="entry name" value="Glyco_trans_2-like"/>
</dbReference>
<dbReference type="Proteomes" id="UP000060487">
    <property type="component" value="Unassembled WGS sequence"/>
</dbReference>
<dbReference type="InterPro" id="IPR029044">
    <property type="entry name" value="Nucleotide-diphossugar_trans"/>
</dbReference>
<dbReference type="PANTHER" id="PTHR48090:SF7">
    <property type="entry name" value="RFBJ PROTEIN"/>
    <property type="match status" value="1"/>
</dbReference>
<keyword evidence="2" id="KW-0808">Transferase</keyword>
<name>A0ABR5SFV5_9BACT</name>
<comment type="caution">
    <text evidence="2">The sequence shown here is derived from an EMBL/GenBank/DDBJ whole genome shotgun (WGS) entry which is preliminary data.</text>
</comment>
<dbReference type="EC" id="2.4.2.53" evidence="2"/>
<keyword evidence="2" id="KW-0328">Glycosyltransferase</keyword>
<dbReference type="SUPFAM" id="SSF53448">
    <property type="entry name" value="Nucleotide-diphospho-sugar transferases"/>
    <property type="match status" value="1"/>
</dbReference>
<dbReference type="CDD" id="cd04179">
    <property type="entry name" value="DPM_DPG-synthase_like"/>
    <property type="match status" value="1"/>
</dbReference>
<gene>
    <name evidence="2" type="ORF">ASN18_1404</name>
</gene>
<dbReference type="EMBL" id="LNQR01000054">
    <property type="protein sequence ID" value="KWT86932.1"/>
    <property type="molecule type" value="Genomic_DNA"/>
</dbReference>
<protein>
    <submittedName>
        <fullName evidence="2">Glycosyl transferase family 2</fullName>
        <ecNumber evidence="2">2.4.2.53</ecNumber>
    </submittedName>
</protein>
<dbReference type="PANTHER" id="PTHR48090">
    <property type="entry name" value="UNDECAPRENYL-PHOSPHATE 4-DEOXY-4-FORMAMIDO-L-ARABINOSE TRANSFERASE-RELATED"/>
    <property type="match status" value="1"/>
</dbReference>
<evidence type="ECO:0000259" key="1">
    <source>
        <dbReference type="Pfam" id="PF00535"/>
    </source>
</evidence>
<sequence>MTPALKVSIVIPALNEEQTIGRVIEGCRKYCNEILVVNGPSADNTAEVAAAHGVRLIQDNGKGKGAAIREAIKQVTGDIIVFIDADGSHDPDDIPRLIEPIITGEADHVTGSRLLGGSSELHGGFDEFFRLMGSAFITACINWRYRVRISDSQNGFRAIKTAVARKLTLKENITTIEQEMIMKTIKKGFTLTEIPAHEYKRQAGVSKIRLTKVWFRYIYSLVKYLI</sequence>
<dbReference type="GO" id="GO:0099621">
    <property type="term" value="F:undecaprenyl-phosphate 4-deoxy-4-formamido-L-arabinose transferase activity"/>
    <property type="evidence" value="ECO:0007669"/>
    <property type="project" value="UniProtKB-EC"/>
</dbReference>
<evidence type="ECO:0000313" key="3">
    <source>
        <dbReference type="Proteomes" id="UP000060487"/>
    </source>
</evidence>